<dbReference type="AlphaFoldDB" id="A0AAW0CDF0"/>
<proteinExistence type="predicted"/>
<dbReference type="Pfam" id="PF03235">
    <property type="entry name" value="GmrSD_N"/>
    <property type="match status" value="1"/>
</dbReference>
<feature type="compositionally biased region" description="Gly residues" evidence="1">
    <location>
        <begin position="619"/>
        <end position="628"/>
    </location>
</feature>
<feature type="compositionally biased region" description="Acidic residues" evidence="1">
    <location>
        <begin position="1"/>
        <end position="20"/>
    </location>
</feature>
<evidence type="ECO:0000256" key="1">
    <source>
        <dbReference type="SAM" id="MobiDB-lite"/>
    </source>
</evidence>
<feature type="compositionally biased region" description="Acidic residues" evidence="1">
    <location>
        <begin position="421"/>
        <end position="438"/>
    </location>
</feature>
<feature type="region of interest" description="Disordered" evidence="1">
    <location>
        <begin position="591"/>
        <end position="675"/>
    </location>
</feature>
<comment type="caution">
    <text evidence="3">The sequence shown here is derived from an EMBL/GenBank/DDBJ whole genome shotgun (WGS) entry which is preliminary data.</text>
</comment>
<feature type="compositionally biased region" description="Pro residues" evidence="1">
    <location>
        <begin position="461"/>
        <end position="478"/>
    </location>
</feature>
<feature type="region of interest" description="Disordered" evidence="1">
    <location>
        <begin position="1"/>
        <end position="38"/>
    </location>
</feature>
<dbReference type="PANTHER" id="PTHR39639:SF1">
    <property type="entry name" value="DUF262 DOMAIN-CONTAINING PROTEIN"/>
    <property type="match status" value="1"/>
</dbReference>
<dbReference type="PANTHER" id="PTHR39639">
    <property type="entry name" value="CHROMOSOME 16, WHOLE GENOME SHOTGUN SEQUENCE"/>
    <property type="match status" value="1"/>
</dbReference>
<feature type="compositionally biased region" description="Basic and acidic residues" evidence="1">
    <location>
        <begin position="661"/>
        <end position="675"/>
    </location>
</feature>
<gene>
    <name evidence="3" type="ORF">R3P38DRAFT_3263591</name>
</gene>
<evidence type="ECO:0000313" key="3">
    <source>
        <dbReference type="EMBL" id="KAK7036172.1"/>
    </source>
</evidence>
<dbReference type="Proteomes" id="UP001362999">
    <property type="component" value="Unassembled WGS sequence"/>
</dbReference>
<evidence type="ECO:0000313" key="4">
    <source>
        <dbReference type="Proteomes" id="UP001362999"/>
    </source>
</evidence>
<accession>A0AAW0CDF0</accession>
<feature type="region of interest" description="Disordered" evidence="1">
    <location>
        <begin position="393"/>
        <end position="487"/>
    </location>
</feature>
<name>A0AAW0CDF0_9AGAR</name>
<reference evidence="3 4" key="1">
    <citation type="journal article" date="2024" name="J Genomics">
        <title>Draft genome sequencing and assembly of Favolaschia claudopus CIRM-BRFM 2984 isolated from oak limbs.</title>
        <authorList>
            <person name="Navarro D."/>
            <person name="Drula E."/>
            <person name="Chaduli D."/>
            <person name="Cazenave R."/>
            <person name="Ahrendt S."/>
            <person name="Wang J."/>
            <person name="Lipzen A."/>
            <person name="Daum C."/>
            <person name="Barry K."/>
            <person name="Grigoriev I.V."/>
            <person name="Favel A."/>
            <person name="Rosso M.N."/>
            <person name="Martin F."/>
        </authorList>
    </citation>
    <scope>NUCLEOTIDE SEQUENCE [LARGE SCALE GENOMIC DNA]</scope>
    <source>
        <strain evidence="3 4">CIRM-BRFM 2984</strain>
    </source>
</reference>
<feature type="domain" description="GmrSD restriction endonucleases N-terminal" evidence="2">
    <location>
        <begin position="60"/>
        <end position="224"/>
    </location>
</feature>
<keyword evidence="4" id="KW-1185">Reference proteome</keyword>
<feature type="compositionally biased region" description="Basic residues" evidence="1">
    <location>
        <begin position="26"/>
        <end position="35"/>
    </location>
</feature>
<feature type="compositionally biased region" description="Gly residues" evidence="1">
    <location>
        <begin position="592"/>
        <end position="601"/>
    </location>
</feature>
<evidence type="ECO:0000259" key="2">
    <source>
        <dbReference type="Pfam" id="PF03235"/>
    </source>
</evidence>
<protein>
    <recommendedName>
        <fullName evidence="2">GmrSD restriction endonucleases N-terminal domain-containing protein</fullName>
    </recommendedName>
</protein>
<sequence length="675" mass="73607">MASDGDYSDLTDLDELSQEYEDPKSKKGKGKKKATGKSSEYRIHGALKAPRATTYSTEALYKQIHNGDINLEPDYQREVVWPESKQIGIIDSLFRNYYIPPVIFAVNSYDDGTESRTCIDGKQRLTSIHRFLVRFLAPTLALLFLHPPPLRIDKDSITGDKLWYRDNPNQRTRTKKMLPEKYRTMFDGKAVVCVEYQDIKDSHEREIFQRVQLGVALTPAEKLKVISTPRAKFIRELQDKFLNNDEGGLSGDALAWDRSRGSDFRCLSQTIQCIAVNPKTTSIQATEKWLTDPSAISSAFTSSIENTYHVFEELVLDPRNRSHFAKVAPIEFIMIGILVHRHKTKLTLEAMGKAVGAMRADVRRQHEDIRNNGKIYKAMINFIDNYKGPALGGQTSAADAVGARTKSGAGTKRKAGRARDDEDDDDDDDEDVDSDDDYAPAARQQAAPRKRTSPKKAASIPAPPAPAPVPPPTPPASNAPPASASPVPNAVDVIRAAKERLEAQRQLAVANALHPTPTHGHGLSSAPTMAGSPSLPGYAFNADGLQSYMQQTQALQQMLQQVTGTPVQGQGGQQLGAASVAAALEANLMAGRSGGGQGTGGMRVKSEPGAPPSSSSSGWDGGGGGGRYGSANGSMHRNGSGGGYERGKKYEYDDDYGGSGGRRDTRYRDNRDRRW</sequence>
<organism evidence="3 4">
    <name type="scientific">Favolaschia claudopus</name>
    <dbReference type="NCBI Taxonomy" id="2862362"/>
    <lineage>
        <taxon>Eukaryota</taxon>
        <taxon>Fungi</taxon>
        <taxon>Dikarya</taxon>
        <taxon>Basidiomycota</taxon>
        <taxon>Agaricomycotina</taxon>
        <taxon>Agaricomycetes</taxon>
        <taxon>Agaricomycetidae</taxon>
        <taxon>Agaricales</taxon>
        <taxon>Marasmiineae</taxon>
        <taxon>Mycenaceae</taxon>
        <taxon>Favolaschia</taxon>
    </lineage>
</organism>
<dbReference type="EMBL" id="JAWWNJ010000019">
    <property type="protein sequence ID" value="KAK7036172.1"/>
    <property type="molecule type" value="Genomic_DNA"/>
</dbReference>
<dbReference type="InterPro" id="IPR004919">
    <property type="entry name" value="GmrSD_N"/>
</dbReference>